<feature type="region of interest" description="Disordered" evidence="1">
    <location>
        <begin position="258"/>
        <end position="311"/>
    </location>
</feature>
<feature type="region of interest" description="Disordered" evidence="1">
    <location>
        <begin position="18"/>
        <end position="48"/>
    </location>
</feature>
<comment type="caution">
    <text evidence="3">The sequence shown here is derived from an EMBL/GenBank/DDBJ whole genome shotgun (WGS) entry which is preliminary data.</text>
</comment>
<dbReference type="EMBL" id="JAULSV010000001">
    <property type="protein sequence ID" value="KAK0658077.1"/>
    <property type="molecule type" value="Genomic_DNA"/>
</dbReference>
<evidence type="ECO:0000256" key="1">
    <source>
        <dbReference type="SAM" id="MobiDB-lite"/>
    </source>
</evidence>
<dbReference type="AlphaFoldDB" id="A0AA39YUZ1"/>
<feature type="region of interest" description="Disordered" evidence="1">
    <location>
        <begin position="148"/>
        <end position="238"/>
    </location>
</feature>
<protein>
    <submittedName>
        <fullName evidence="3">Uncharacterized protein</fullName>
    </submittedName>
</protein>
<evidence type="ECO:0000256" key="2">
    <source>
        <dbReference type="SAM" id="SignalP"/>
    </source>
</evidence>
<keyword evidence="2" id="KW-0732">Signal</keyword>
<dbReference type="Proteomes" id="UP001174936">
    <property type="component" value="Unassembled WGS sequence"/>
</dbReference>
<reference evidence="3" key="1">
    <citation type="submission" date="2023-06" db="EMBL/GenBank/DDBJ databases">
        <title>Genome-scale phylogeny and comparative genomics of the fungal order Sordariales.</title>
        <authorList>
            <consortium name="Lawrence Berkeley National Laboratory"/>
            <person name="Hensen N."/>
            <person name="Bonometti L."/>
            <person name="Westerberg I."/>
            <person name="Brannstrom I.O."/>
            <person name="Guillou S."/>
            <person name="Cros-Aarteil S."/>
            <person name="Calhoun S."/>
            <person name="Haridas S."/>
            <person name="Kuo A."/>
            <person name="Mondo S."/>
            <person name="Pangilinan J."/>
            <person name="Riley R."/>
            <person name="Labutti K."/>
            <person name="Andreopoulos B."/>
            <person name="Lipzen A."/>
            <person name="Chen C."/>
            <person name="Yanf M."/>
            <person name="Daum C."/>
            <person name="Ng V."/>
            <person name="Clum A."/>
            <person name="Steindorff A."/>
            <person name="Ohm R."/>
            <person name="Martin F."/>
            <person name="Silar P."/>
            <person name="Natvig D."/>
            <person name="Lalanne C."/>
            <person name="Gautier V."/>
            <person name="Ament-Velasquez S.L."/>
            <person name="Kruys A."/>
            <person name="Hutchinson M.I."/>
            <person name="Powell A.J."/>
            <person name="Barry K."/>
            <person name="Miller A.N."/>
            <person name="Grigoriev I.V."/>
            <person name="Debuchy R."/>
            <person name="Gladieux P."/>
            <person name="Thoren M.H."/>
            <person name="Johannesson H."/>
        </authorList>
    </citation>
    <scope>NUCLEOTIDE SEQUENCE</scope>
    <source>
        <strain evidence="3">SMH2532-1</strain>
    </source>
</reference>
<name>A0AA39YUZ1_9PEZI</name>
<evidence type="ECO:0000313" key="3">
    <source>
        <dbReference type="EMBL" id="KAK0658077.1"/>
    </source>
</evidence>
<organism evidence="3 4">
    <name type="scientific">Cercophora newfieldiana</name>
    <dbReference type="NCBI Taxonomy" id="92897"/>
    <lineage>
        <taxon>Eukaryota</taxon>
        <taxon>Fungi</taxon>
        <taxon>Dikarya</taxon>
        <taxon>Ascomycota</taxon>
        <taxon>Pezizomycotina</taxon>
        <taxon>Sordariomycetes</taxon>
        <taxon>Sordariomycetidae</taxon>
        <taxon>Sordariales</taxon>
        <taxon>Lasiosphaeriaceae</taxon>
        <taxon>Cercophora</taxon>
    </lineage>
</organism>
<sequence length="451" mass="48188">MHLTRATLAIALAAATASALPVTEKPPPQQQEYTGGRGGAPEGAPQNRACRFCSGASAGSPKETRYHFIIGPDDDEDEKMQMNPGSIMGQGQGQGQAEKTPRSHFYFAEGKPSTPGNPMGTGGLLEKGKPGTPSHGGDYFFEKTPRNFANGKPNSPDNTPQNMWTGNPETYHPGNPFNARGETPGAPTWKPTTNGDWEEEHDPDMMGMPMVRRSTGGPGLKTNPDWENSGRKDGYDAPVAHYSGRKDGYDAPVALYGGRKDGYDAPVTRTVGRHGDGYTTDFVRGDDSPALSARQDRADGNWKMTAPGSVPVPAPESEFYPIPPWVNPPSLPSVHYPPPMTGDDEKMPGTGNPRVGDKWTTSAGTPEKPVPEPELYPIPPFGSPVDTKWEGHGVAPPPEVQARGYPVPPSGWKSGMDVEIEHPEGPGSALFEKTPFDFGGEDRDCPGCSSA</sequence>
<feature type="compositionally biased region" description="Polar residues" evidence="1">
    <location>
        <begin position="152"/>
        <end position="168"/>
    </location>
</feature>
<feature type="region of interest" description="Disordered" evidence="1">
    <location>
        <begin position="335"/>
        <end position="451"/>
    </location>
</feature>
<feature type="signal peptide" evidence="2">
    <location>
        <begin position="1"/>
        <end position="19"/>
    </location>
</feature>
<feature type="compositionally biased region" description="Pro residues" evidence="1">
    <location>
        <begin position="372"/>
        <end position="382"/>
    </location>
</feature>
<feature type="chain" id="PRO_5041264580" evidence="2">
    <location>
        <begin position="20"/>
        <end position="451"/>
    </location>
</feature>
<accession>A0AA39YUZ1</accession>
<evidence type="ECO:0000313" key="4">
    <source>
        <dbReference type="Proteomes" id="UP001174936"/>
    </source>
</evidence>
<gene>
    <name evidence="3" type="ORF">B0T16DRAFT_453481</name>
</gene>
<keyword evidence="4" id="KW-1185">Reference proteome</keyword>
<proteinExistence type="predicted"/>